<name>A0A8S1XM34_9CILI</name>
<protein>
    <submittedName>
        <fullName evidence="1">Uncharacterized protein</fullName>
    </submittedName>
</protein>
<proteinExistence type="predicted"/>
<sequence length="276" mass="32898">MSYFKKSKPFWILIILMIKYQFIKQLKYIKDQFKIIILFQEFHKNFYFAIQHADTKSTITPTSLQAELKQIIGVVQKMIIKSTNFDVQINQDVVFLDERLYQKKDAILDSLLVMKLLIDVIFLKIPKAIVSFQQDEEQIINVAEGLINLIEKIAMLVNVKAKVNGPQLIVNGQILKWQLSKITKVILNNQFDIDRDLLDGLIDLVQKEQIELNYNYFNPSQELQTKLQTFFNFTTLEIDEYKYKKTNLQYHLYKDRYIEYEDTIKQYMIDMFKTPY</sequence>
<organism evidence="1 2">
    <name type="scientific">Paramecium pentaurelia</name>
    <dbReference type="NCBI Taxonomy" id="43138"/>
    <lineage>
        <taxon>Eukaryota</taxon>
        <taxon>Sar</taxon>
        <taxon>Alveolata</taxon>
        <taxon>Ciliophora</taxon>
        <taxon>Intramacronucleata</taxon>
        <taxon>Oligohymenophorea</taxon>
        <taxon>Peniculida</taxon>
        <taxon>Parameciidae</taxon>
        <taxon>Paramecium</taxon>
    </lineage>
</organism>
<dbReference type="OrthoDB" id="10604394at2759"/>
<dbReference type="AlphaFoldDB" id="A0A8S1XM34"/>
<reference evidence="1" key="1">
    <citation type="submission" date="2021-01" db="EMBL/GenBank/DDBJ databases">
        <authorList>
            <consortium name="Genoscope - CEA"/>
            <person name="William W."/>
        </authorList>
    </citation>
    <scope>NUCLEOTIDE SEQUENCE</scope>
</reference>
<evidence type="ECO:0000313" key="1">
    <source>
        <dbReference type="EMBL" id="CAD8201718.1"/>
    </source>
</evidence>
<dbReference type="EMBL" id="CAJJDO010000128">
    <property type="protein sequence ID" value="CAD8201718.1"/>
    <property type="molecule type" value="Genomic_DNA"/>
</dbReference>
<gene>
    <name evidence="1" type="ORF">PPENT_87.1.T1280157</name>
</gene>
<comment type="caution">
    <text evidence="1">The sequence shown here is derived from an EMBL/GenBank/DDBJ whole genome shotgun (WGS) entry which is preliminary data.</text>
</comment>
<accession>A0A8S1XM34</accession>
<evidence type="ECO:0000313" key="2">
    <source>
        <dbReference type="Proteomes" id="UP000689195"/>
    </source>
</evidence>
<keyword evidence="2" id="KW-1185">Reference proteome</keyword>
<dbReference type="Proteomes" id="UP000689195">
    <property type="component" value="Unassembled WGS sequence"/>
</dbReference>